<keyword evidence="2" id="KW-1185">Reference proteome</keyword>
<dbReference type="EMBL" id="LUTY01001795">
    <property type="protein sequence ID" value="OAD21208.1"/>
    <property type="molecule type" value="Genomic_DNA"/>
</dbReference>
<protein>
    <submittedName>
        <fullName evidence="1">Uncharacterized protein</fullName>
    </submittedName>
</protein>
<reference evidence="1 2" key="1">
    <citation type="submission" date="2016-05" db="EMBL/GenBank/DDBJ databases">
        <title>Single-cell genome of chain-forming Candidatus Thiomargarita nelsonii and comparison to other large sulfur-oxidizing bacteria.</title>
        <authorList>
            <person name="Winkel M."/>
            <person name="Salman V."/>
            <person name="Woyke T."/>
            <person name="Schulz-Vogt H."/>
            <person name="Richter M."/>
            <person name="Flood B."/>
            <person name="Bailey J."/>
            <person name="Amann R."/>
            <person name="Mussmann M."/>
        </authorList>
    </citation>
    <scope>NUCLEOTIDE SEQUENCE [LARGE SCALE GENOMIC DNA]</scope>
    <source>
        <strain evidence="1 2">THI036</strain>
    </source>
</reference>
<gene>
    <name evidence="1" type="ORF">THIOM_003029</name>
</gene>
<accession>A0A176RZX0</accession>
<name>A0A176RZX0_9GAMM</name>
<organism evidence="1 2">
    <name type="scientific">Candidatus Thiomargarita nelsonii</name>
    <dbReference type="NCBI Taxonomy" id="1003181"/>
    <lineage>
        <taxon>Bacteria</taxon>
        <taxon>Pseudomonadati</taxon>
        <taxon>Pseudomonadota</taxon>
        <taxon>Gammaproteobacteria</taxon>
        <taxon>Thiotrichales</taxon>
        <taxon>Thiotrichaceae</taxon>
        <taxon>Thiomargarita</taxon>
    </lineage>
</organism>
<sequence length="63" mass="7414">MIPSILMTMTNFVWMVSDWWLYRAIMALTARSTARNMLVFKKLFLMAALAMIHNLSKYGLKRD</sequence>
<dbReference type="Proteomes" id="UP000076962">
    <property type="component" value="Unassembled WGS sequence"/>
</dbReference>
<evidence type="ECO:0000313" key="1">
    <source>
        <dbReference type="EMBL" id="OAD21208.1"/>
    </source>
</evidence>
<proteinExistence type="predicted"/>
<evidence type="ECO:0000313" key="2">
    <source>
        <dbReference type="Proteomes" id="UP000076962"/>
    </source>
</evidence>
<comment type="caution">
    <text evidence="1">The sequence shown here is derived from an EMBL/GenBank/DDBJ whole genome shotgun (WGS) entry which is preliminary data.</text>
</comment>
<dbReference type="AlphaFoldDB" id="A0A176RZX0"/>